<sequence length="907" mass="98889">MFLDRIFKKRPFRGLRRGVSTGNTYPYPRTHTTVMVVPRVGATRSDWTSGSSCDDSPTSSTNVLENLINNNGIGSDMNTGYPRPRPPLNRAIPPIPESKSNESIMSQASQVKSVSTNPAGVEVVKGGDETMGIVVEKEDTSVVIENKMAQNLGAKTASERLAGPRPTSTIIKPKENRPETRKIQSRSEPPKSPLLSMAHSVRSRLSKLGNRFGRSDSRSPIRTSTSLITMKREKSDELASKSTTGMLKSSSMDEPGTSRIPQPTSSRTGIPVLRQSGASLIPSPIGPTAIAMGSPSVQQKVFKPLPAKAEVTVETSIVRETITATTKSTIETPSQEVTNLLISPVSNTTTTSSNTDTIYSGQCSTTTRPLSSLVTSDTSGSISKSPTTPEIAPEQQHLSKIPQPSKLKQPTTITASLPKIEANKKVEAKVVSEEEPVIKAQKTSTGTKSVASKMTKVLTPKSMRTEKSTSKKLPSPKPKQRTTVFGKRYNSVEIEDKSYEPEAKTPRKSASFIENRPTTNGHKPDVVDGEESTMKFFNKLNPFAPSERKKLDLRKIHSVNKNRRAPLAEFESTRVENSPAVEIPPSSFDHRLNSSSSPRRIIPATVPATGIASRYLTSPSMTIKNVRTFEDANGNLVVVESEEMTFTSAQEIPNLSSSLQSNTSCLSTSPHLVDQAGFDTHRSGLIDDEIQDQPMLISASSYTLIDELDAPILKRRRSSFDSDEPTFVADINDNIQSHKRPSGGVMPGSAAKSDLAAVEECLARMSVNGEDHEETNRASSKPRTRSKNDLPTVCATVASTSDVNKPRSNYEESGELNSNHVYFEQLANYESAKQDLAAMKAQLIALQENLLELSNAAGDEASATSADEDEFRHRLEALEKENEELRRQLLDRDQIINELKSKIAAQS</sequence>
<accession>A0A914D6B7</accession>
<evidence type="ECO:0000313" key="3">
    <source>
        <dbReference type="Proteomes" id="UP000887540"/>
    </source>
</evidence>
<feature type="region of interest" description="Disordered" evidence="2">
    <location>
        <begin position="230"/>
        <end position="269"/>
    </location>
</feature>
<feature type="region of interest" description="Disordered" evidence="2">
    <location>
        <begin position="766"/>
        <end position="789"/>
    </location>
</feature>
<dbReference type="WBParaSite" id="ACRNAN_scaffold1924.g12983.t1">
    <property type="protein sequence ID" value="ACRNAN_scaffold1924.g12983.t1"/>
    <property type="gene ID" value="ACRNAN_scaffold1924.g12983"/>
</dbReference>
<feature type="region of interest" description="Disordered" evidence="2">
    <location>
        <begin position="459"/>
        <end position="483"/>
    </location>
</feature>
<organism evidence="3 4">
    <name type="scientific">Acrobeloides nanus</name>
    <dbReference type="NCBI Taxonomy" id="290746"/>
    <lineage>
        <taxon>Eukaryota</taxon>
        <taxon>Metazoa</taxon>
        <taxon>Ecdysozoa</taxon>
        <taxon>Nematoda</taxon>
        <taxon>Chromadorea</taxon>
        <taxon>Rhabditida</taxon>
        <taxon>Tylenchina</taxon>
        <taxon>Cephalobomorpha</taxon>
        <taxon>Cephaloboidea</taxon>
        <taxon>Cephalobidae</taxon>
        <taxon>Acrobeloides</taxon>
    </lineage>
</organism>
<dbReference type="Proteomes" id="UP000887540">
    <property type="component" value="Unplaced"/>
</dbReference>
<feature type="region of interest" description="Disordered" evidence="2">
    <location>
        <begin position="581"/>
        <end position="600"/>
    </location>
</feature>
<feature type="compositionally biased region" description="Basic and acidic residues" evidence="2">
    <location>
        <begin position="230"/>
        <end position="239"/>
    </location>
</feature>
<feature type="region of interest" description="Disordered" evidence="2">
    <location>
        <begin position="348"/>
        <end position="398"/>
    </location>
</feature>
<feature type="region of interest" description="Disordered" evidence="2">
    <location>
        <begin position="160"/>
        <end position="197"/>
    </location>
</feature>
<dbReference type="AlphaFoldDB" id="A0A914D6B7"/>
<evidence type="ECO:0000256" key="2">
    <source>
        <dbReference type="SAM" id="MobiDB-lite"/>
    </source>
</evidence>
<feature type="region of interest" description="Disordered" evidence="2">
    <location>
        <begin position="497"/>
        <end position="527"/>
    </location>
</feature>
<feature type="compositionally biased region" description="Low complexity" evidence="2">
    <location>
        <begin position="348"/>
        <end position="357"/>
    </location>
</feature>
<evidence type="ECO:0000313" key="4">
    <source>
        <dbReference type="WBParaSite" id="ACRNAN_scaffold1924.g12983.t1"/>
    </source>
</evidence>
<keyword evidence="1" id="KW-0175">Coiled coil</keyword>
<keyword evidence="3" id="KW-1185">Reference proteome</keyword>
<feature type="coiled-coil region" evidence="1">
    <location>
        <begin position="829"/>
        <end position="902"/>
    </location>
</feature>
<feature type="compositionally biased region" description="Polar residues" evidence="2">
    <location>
        <begin position="259"/>
        <end position="268"/>
    </location>
</feature>
<reference evidence="4" key="1">
    <citation type="submission" date="2022-11" db="UniProtKB">
        <authorList>
            <consortium name="WormBaseParasite"/>
        </authorList>
    </citation>
    <scope>IDENTIFICATION</scope>
</reference>
<feature type="compositionally biased region" description="Polar residues" evidence="2">
    <location>
        <begin position="240"/>
        <end position="252"/>
    </location>
</feature>
<feature type="compositionally biased region" description="Basic and acidic residues" evidence="2">
    <location>
        <begin position="172"/>
        <end position="182"/>
    </location>
</feature>
<name>A0A914D6B7_9BILA</name>
<feature type="compositionally biased region" description="Polar residues" evidence="2">
    <location>
        <begin position="358"/>
        <end position="388"/>
    </location>
</feature>
<proteinExistence type="predicted"/>
<evidence type="ECO:0000256" key="1">
    <source>
        <dbReference type="SAM" id="Coils"/>
    </source>
</evidence>
<protein>
    <submittedName>
        <fullName evidence="4">Uncharacterized protein</fullName>
    </submittedName>
</protein>